<gene>
    <name evidence="2" type="ORF">VM95_07325</name>
</gene>
<organism evidence="2 3">
    <name type="scientific">Streptomyces rubellomurinus (strain ATCC 31215)</name>
    <dbReference type="NCBI Taxonomy" id="359131"/>
    <lineage>
        <taxon>Bacteria</taxon>
        <taxon>Bacillati</taxon>
        <taxon>Actinomycetota</taxon>
        <taxon>Actinomycetes</taxon>
        <taxon>Kitasatosporales</taxon>
        <taxon>Streptomycetaceae</taxon>
        <taxon>Streptomyces</taxon>
    </lineage>
</organism>
<dbReference type="Gene3D" id="3.30.70.100">
    <property type="match status" value="1"/>
</dbReference>
<comment type="caution">
    <text evidence="2">The sequence shown here is derived from an EMBL/GenBank/DDBJ whole genome shotgun (WGS) entry which is preliminary data.</text>
</comment>
<dbReference type="GO" id="GO:0046872">
    <property type="term" value="F:metal ion binding"/>
    <property type="evidence" value="ECO:0007669"/>
    <property type="project" value="InterPro"/>
</dbReference>
<dbReference type="RefSeq" id="WP_045693236.1">
    <property type="nucleotide sequence ID" value="NZ_JZKH01000010.1"/>
</dbReference>
<dbReference type="InterPro" id="IPR006121">
    <property type="entry name" value="HMA_dom"/>
</dbReference>
<evidence type="ECO:0000313" key="2">
    <source>
        <dbReference type="EMBL" id="KJS62608.1"/>
    </source>
</evidence>
<feature type="domain" description="HMA" evidence="1">
    <location>
        <begin position="12"/>
        <end position="77"/>
    </location>
</feature>
<dbReference type="EMBL" id="JZKH01000010">
    <property type="protein sequence ID" value="KJS62608.1"/>
    <property type="molecule type" value="Genomic_DNA"/>
</dbReference>
<dbReference type="CDD" id="cd00371">
    <property type="entry name" value="HMA"/>
    <property type="match status" value="1"/>
</dbReference>
<accession>A0A0F2THA5</accession>
<dbReference type="Proteomes" id="UP000033699">
    <property type="component" value="Unassembled WGS sequence"/>
</dbReference>
<dbReference type="SUPFAM" id="SSF55008">
    <property type="entry name" value="HMA, heavy metal-associated domain"/>
    <property type="match status" value="1"/>
</dbReference>
<reference evidence="2 3" key="1">
    <citation type="submission" date="2015-02" db="EMBL/GenBank/DDBJ databases">
        <authorList>
            <person name="Ju K.-S."/>
            <person name="Doroghazi J.R."/>
            <person name="Metcalf W."/>
        </authorList>
    </citation>
    <scope>NUCLEOTIDE SEQUENCE [LARGE SCALE GENOMIC DNA]</scope>
    <source>
        <strain evidence="2 3">ATCC 31215</strain>
    </source>
</reference>
<sequence length="80" mass="7824">MSDSTVTTVTTVTTVLAVDGMSCGHCERTVSAGLAALPGVVDVTADAAGGRVTVASVRPLDDAALRGAVDGAGFTFVGRA</sequence>
<dbReference type="InterPro" id="IPR036163">
    <property type="entry name" value="HMA_dom_sf"/>
</dbReference>
<name>A0A0F2THA5_STRR3</name>
<dbReference type="OrthoDB" id="9813965at2"/>
<evidence type="ECO:0000313" key="3">
    <source>
        <dbReference type="Proteomes" id="UP000033699"/>
    </source>
</evidence>
<keyword evidence="3" id="KW-1185">Reference proteome</keyword>
<dbReference type="Pfam" id="PF00403">
    <property type="entry name" value="HMA"/>
    <property type="match status" value="1"/>
</dbReference>
<protein>
    <submittedName>
        <fullName evidence="2">Copper-transporting ATPase</fullName>
    </submittedName>
</protein>
<dbReference type="PATRIC" id="fig|359131.3.peg.7720"/>
<dbReference type="PROSITE" id="PS50846">
    <property type="entry name" value="HMA_2"/>
    <property type="match status" value="1"/>
</dbReference>
<dbReference type="AlphaFoldDB" id="A0A0F2THA5"/>
<evidence type="ECO:0000259" key="1">
    <source>
        <dbReference type="PROSITE" id="PS50846"/>
    </source>
</evidence>
<proteinExistence type="predicted"/>